<evidence type="ECO:0000313" key="3">
    <source>
        <dbReference type="Proteomes" id="UP000608890"/>
    </source>
</evidence>
<evidence type="ECO:0000256" key="1">
    <source>
        <dbReference type="SAM" id="MobiDB-lite"/>
    </source>
</evidence>
<gene>
    <name evidence="2" type="ORF">GCM10011608_08030</name>
</gene>
<dbReference type="Proteomes" id="UP000608890">
    <property type="component" value="Unassembled WGS sequence"/>
</dbReference>
<evidence type="ECO:0008006" key="4">
    <source>
        <dbReference type="Google" id="ProtNLM"/>
    </source>
</evidence>
<keyword evidence="3" id="KW-1185">Reference proteome</keyword>
<reference evidence="2" key="1">
    <citation type="journal article" date="2014" name="Int. J. Syst. Evol. Microbiol.">
        <title>Complete genome sequence of Corynebacterium casei LMG S-19264T (=DSM 44701T), isolated from a smear-ripened cheese.</title>
        <authorList>
            <consortium name="US DOE Joint Genome Institute (JGI-PGF)"/>
            <person name="Walter F."/>
            <person name="Albersmeier A."/>
            <person name="Kalinowski J."/>
            <person name="Ruckert C."/>
        </authorList>
    </citation>
    <scope>NUCLEOTIDE SEQUENCE</scope>
    <source>
        <strain evidence="2">CGMCC 4.7312</strain>
    </source>
</reference>
<protein>
    <recommendedName>
        <fullName evidence="4">Flavin reductase</fullName>
    </recommendedName>
</protein>
<dbReference type="AlphaFoldDB" id="A0A917TJC4"/>
<proteinExistence type="predicted"/>
<dbReference type="EMBL" id="BMNB01000003">
    <property type="protein sequence ID" value="GGM25540.1"/>
    <property type="molecule type" value="Genomic_DNA"/>
</dbReference>
<organism evidence="2 3">
    <name type="scientific">Micromonospora sonchi</name>
    <dbReference type="NCBI Taxonomy" id="1763543"/>
    <lineage>
        <taxon>Bacteria</taxon>
        <taxon>Bacillati</taxon>
        <taxon>Actinomycetota</taxon>
        <taxon>Actinomycetes</taxon>
        <taxon>Micromonosporales</taxon>
        <taxon>Micromonosporaceae</taxon>
        <taxon>Micromonospora</taxon>
    </lineage>
</organism>
<accession>A0A917TJC4</accession>
<evidence type="ECO:0000313" key="2">
    <source>
        <dbReference type="EMBL" id="GGM25540.1"/>
    </source>
</evidence>
<name>A0A917TJC4_9ACTN</name>
<sequence length="99" mass="10518">MTNADHTGVTVPEGDGSAAAAPGEHAPVSPDWTCGSCGADWPCEVKRDRLLSEYGADRAMLSVYLGACLAAAAEDLRGRGSITLQERFFGWLPPRPKKE</sequence>
<feature type="region of interest" description="Disordered" evidence="1">
    <location>
        <begin position="1"/>
        <end position="25"/>
    </location>
</feature>
<comment type="caution">
    <text evidence="2">The sequence shown here is derived from an EMBL/GenBank/DDBJ whole genome shotgun (WGS) entry which is preliminary data.</text>
</comment>
<reference evidence="2" key="2">
    <citation type="submission" date="2020-09" db="EMBL/GenBank/DDBJ databases">
        <authorList>
            <person name="Sun Q."/>
            <person name="Zhou Y."/>
        </authorList>
    </citation>
    <scope>NUCLEOTIDE SEQUENCE</scope>
    <source>
        <strain evidence="2">CGMCC 4.7312</strain>
    </source>
</reference>